<sequence length="225" mass="26480">MLNNVVRISRKQQLLHKVVMVNGFPGCGKTMLSPIIATFDHVEIMQFAFLIEQMCELWGINRIDSDVAESMIKMNADLLLYNVMMGRQTNCRPSDQSSIFKHKPIEHIRRMLSPGDKSILKIIQEKKPILHLTTHMLLPATPLLFNALEDKLIFIELVRHPLYMIIQQEKNFEMFDGPRNQHTRFMRDEKEHNFFSYGREMKFDTGNSFEKAIHSIDWYYSKLFS</sequence>
<organism evidence="1">
    <name type="scientific">marine metagenome</name>
    <dbReference type="NCBI Taxonomy" id="408172"/>
    <lineage>
        <taxon>unclassified sequences</taxon>
        <taxon>metagenomes</taxon>
        <taxon>ecological metagenomes</taxon>
    </lineage>
</organism>
<dbReference type="EMBL" id="UINC01194678">
    <property type="protein sequence ID" value="SVE10883.1"/>
    <property type="molecule type" value="Genomic_DNA"/>
</dbReference>
<gene>
    <name evidence="1" type="ORF">METZ01_LOCUS463737</name>
</gene>
<evidence type="ECO:0000313" key="1">
    <source>
        <dbReference type="EMBL" id="SVE10883.1"/>
    </source>
</evidence>
<name>A0A383ATI6_9ZZZZ</name>
<proteinExistence type="predicted"/>
<reference evidence="1" key="1">
    <citation type="submission" date="2018-05" db="EMBL/GenBank/DDBJ databases">
        <authorList>
            <person name="Lanie J.A."/>
            <person name="Ng W.-L."/>
            <person name="Kazmierczak K.M."/>
            <person name="Andrzejewski T.M."/>
            <person name="Davidsen T.M."/>
            <person name="Wayne K.J."/>
            <person name="Tettelin H."/>
            <person name="Glass J.I."/>
            <person name="Rusch D."/>
            <person name="Podicherti R."/>
            <person name="Tsui H.-C.T."/>
            <person name="Winkler M.E."/>
        </authorList>
    </citation>
    <scope>NUCLEOTIDE SEQUENCE</scope>
</reference>
<accession>A0A383ATI6</accession>
<dbReference type="AlphaFoldDB" id="A0A383ATI6"/>
<feature type="non-terminal residue" evidence="1">
    <location>
        <position position="225"/>
    </location>
</feature>
<protein>
    <submittedName>
        <fullName evidence="1">Uncharacterized protein</fullName>
    </submittedName>
</protein>